<comment type="caution">
    <text evidence="1">The sequence shown here is derived from an EMBL/GenBank/DDBJ whole genome shotgun (WGS) entry which is preliminary data.</text>
</comment>
<dbReference type="EMBL" id="CAEFZW010000005">
    <property type="protein sequence ID" value="CAB4254819.1"/>
    <property type="molecule type" value="Genomic_DNA"/>
</dbReference>
<dbReference type="AlphaFoldDB" id="A0A8H2VGM1"/>
<reference evidence="1 2" key="1">
    <citation type="submission" date="2020-05" db="EMBL/GenBank/DDBJ databases">
        <authorList>
            <person name="Casaregola S."/>
            <person name="Devillers H."/>
            <person name="Grondin C."/>
        </authorList>
    </citation>
    <scope>NUCLEOTIDE SEQUENCE [LARGE SCALE GENOMIC DNA]</scope>
    <source>
        <strain evidence="1 2">CLIB 1767</strain>
    </source>
</reference>
<evidence type="ECO:0000313" key="2">
    <source>
        <dbReference type="Proteomes" id="UP000644660"/>
    </source>
</evidence>
<dbReference type="InterPro" id="IPR027521">
    <property type="entry name" value="Usb1"/>
</dbReference>
<sequence>MNLLKDSYNSSSEEEINLATEELPIVPNSILNKYHIAPSTNIDNNKMNRGSSSATLWNTFIYLEWRPSVKDRRYLDKILRYYDNVMNQNGIRLKLDPLYWTELGSPCPLHISLSPNIRLRDVADRDRLFKRMELAIERSKLTPFEVKFDTVPKCVRSLTNPKSCFLTLPVNRTTRMGPITELFKMIEESEKGLNLDIPFDLKIAMTHMSISQMNPENGTTLEMSTINEVIQRNVSNFDIPSVTINSINIDKNRQSLSIRFPNN</sequence>
<dbReference type="GO" id="GO:0004518">
    <property type="term" value="F:nuclease activity"/>
    <property type="evidence" value="ECO:0007669"/>
    <property type="project" value="InterPro"/>
</dbReference>
<gene>
    <name evidence="1" type="ORF">KABA2_05S01958</name>
</gene>
<proteinExistence type="predicted"/>
<dbReference type="OrthoDB" id="49151at2759"/>
<organism evidence="1 2">
    <name type="scientific">Maudiozyma barnettii</name>
    <dbReference type="NCBI Taxonomy" id="61262"/>
    <lineage>
        <taxon>Eukaryota</taxon>
        <taxon>Fungi</taxon>
        <taxon>Dikarya</taxon>
        <taxon>Ascomycota</taxon>
        <taxon>Saccharomycotina</taxon>
        <taxon>Saccharomycetes</taxon>
        <taxon>Saccharomycetales</taxon>
        <taxon>Saccharomycetaceae</taxon>
        <taxon>Maudiozyma</taxon>
    </lineage>
</organism>
<dbReference type="Pfam" id="PF09749">
    <property type="entry name" value="HVSL"/>
    <property type="match status" value="1"/>
</dbReference>
<evidence type="ECO:0008006" key="3">
    <source>
        <dbReference type="Google" id="ProtNLM"/>
    </source>
</evidence>
<name>A0A8H2VGM1_9SACH</name>
<dbReference type="Gene3D" id="3.90.1140.10">
    <property type="entry name" value="Cyclic phosphodiesterase"/>
    <property type="match status" value="1"/>
</dbReference>
<accession>A0A8H2VGM1</accession>
<dbReference type="RefSeq" id="XP_041406663.1">
    <property type="nucleotide sequence ID" value="XM_041550729.1"/>
</dbReference>
<dbReference type="GO" id="GO:0034477">
    <property type="term" value="P:U6 snRNA 3'-end processing"/>
    <property type="evidence" value="ECO:0007669"/>
    <property type="project" value="InterPro"/>
</dbReference>
<dbReference type="Proteomes" id="UP000644660">
    <property type="component" value="Unassembled WGS sequence"/>
</dbReference>
<dbReference type="GeneID" id="64857839"/>
<protein>
    <recommendedName>
        <fullName evidence="3">U6 snRNA phosphodiesterase</fullName>
    </recommendedName>
</protein>
<evidence type="ECO:0000313" key="1">
    <source>
        <dbReference type="EMBL" id="CAB4254819.1"/>
    </source>
</evidence>
<keyword evidence="2" id="KW-1185">Reference proteome</keyword>